<dbReference type="KEGG" id="rag:B739_0716"/>
<evidence type="ECO:0000313" key="2">
    <source>
        <dbReference type="EMBL" id="AFR35318.1"/>
    </source>
</evidence>
<dbReference type="HOGENOM" id="CLU_397324_0_0_10"/>
<sequence>MNKNIIFAISILTSIFTYGQSNKEDSKVTNKKEKTIEEVVIQSSRSPKIVKKEGKYEVSVVGKDFQDTPSAWEGMKQIPLLSISEGTPIKVQGKVAIVEVNGIQLQMDSADLESYLKTLDPKNIKKITIDTTPDSSYGSEVYAVVNITLNQREGSYQIGANTTNGIRTKLYNSTGVNYGVSKSKFKLYTSYNFGYTPTHTQSEVQQSIAAAPLLSVNYRDKNIARSHKFFINGTLNLGEKSVIDFTGTYTISNASKVGLTQNETFNRGIEVEADGKFLQLSQTFKHEFNDDNTLKVGSHQVFNKGNSEILGTFNSLQTDYQKINTITPIIIAFTDYTNKNKLGKTSVGIKFHNINVENKNQNVYQSFVLDAPFNYNEKVLASYINHSFSLSEGKSLRLGLRSETSYIDYTFTEGTKSYHNKNYYTNLLYDISYNWSSGSWDNNLTFRKQIFRPNYNYLNPFQRVSTDVTYTSGDSEIVPTKFFTLSYQTLKNKWAYFALAGYFKDFTSSFYDLENNRINSTYKNFENVYVGQLGTEYNNSFFNRKWTTKVSATLQYVKLNDTEYEKMISKSSASLILSTNNVITLSKTLKLNINYELTPTNKDGLLKHYTTQRLDLTLSKKINSNLNMMFFAYDIFKTDRVWHETTVPSYFYGNKSYGDMRAFGIILKWNITGKSYKRGNIEEATDNTIDRLK</sequence>
<dbReference type="Pfam" id="PF14905">
    <property type="entry name" value="OMP_b-brl_3"/>
    <property type="match status" value="1"/>
</dbReference>
<dbReference type="Proteomes" id="UP000006276">
    <property type="component" value="Chromosome"/>
</dbReference>
<gene>
    <name evidence="2" type="ORF">B739_0716</name>
</gene>
<dbReference type="RefSeq" id="WP_014937727.1">
    <property type="nucleotide sequence ID" value="NC_018609.1"/>
</dbReference>
<evidence type="ECO:0000259" key="1">
    <source>
        <dbReference type="Pfam" id="PF14905"/>
    </source>
</evidence>
<name>J9R4F1_RIEAN</name>
<dbReference type="SUPFAM" id="SSF56935">
    <property type="entry name" value="Porins"/>
    <property type="match status" value="1"/>
</dbReference>
<dbReference type="InterPro" id="IPR041700">
    <property type="entry name" value="OMP_b-brl_3"/>
</dbReference>
<proteinExistence type="predicted"/>
<evidence type="ECO:0000313" key="3">
    <source>
        <dbReference type="Proteomes" id="UP000006276"/>
    </source>
</evidence>
<reference evidence="2 3" key="1">
    <citation type="submission" date="2012-09" db="EMBL/GenBank/DDBJ databases">
        <title>Riemerella anatipestifer vaccine strains.</title>
        <authorList>
            <person name="Chun C.A."/>
            <person name="Shu W.M."/>
            <person name="Kang Z.D."/>
            <person name="Jia W.X."/>
        </authorList>
    </citation>
    <scope>NUCLEOTIDE SEQUENCE [LARGE SCALE GENOMIC DNA]</scope>
    <source>
        <strain evidence="2 3">RA-CH-1</strain>
    </source>
</reference>
<dbReference type="EMBL" id="CP003787">
    <property type="protein sequence ID" value="AFR35318.1"/>
    <property type="molecule type" value="Genomic_DNA"/>
</dbReference>
<feature type="domain" description="Outer membrane protein beta-barrel" evidence="1">
    <location>
        <begin position="314"/>
        <end position="668"/>
    </location>
</feature>
<protein>
    <recommendedName>
        <fullName evidence="1">Outer membrane protein beta-barrel domain-containing protein</fullName>
    </recommendedName>
</protein>
<dbReference type="AlphaFoldDB" id="J9R4F1"/>
<organism evidence="2 3">
    <name type="scientific">Riemerella anatipestifer RA-CH-1</name>
    <dbReference type="NCBI Taxonomy" id="1228997"/>
    <lineage>
        <taxon>Bacteria</taxon>
        <taxon>Pseudomonadati</taxon>
        <taxon>Bacteroidota</taxon>
        <taxon>Flavobacteriia</taxon>
        <taxon>Flavobacteriales</taxon>
        <taxon>Weeksellaceae</taxon>
        <taxon>Riemerella</taxon>
    </lineage>
</organism>
<dbReference type="PATRIC" id="fig|1228997.3.peg.712"/>
<accession>J9R4F1</accession>
<keyword evidence="3" id="KW-1185">Reference proteome</keyword>